<protein>
    <submittedName>
        <fullName evidence="1">Uncharacterized protein</fullName>
    </submittedName>
</protein>
<accession>A0A5J5PFI8</accession>
<evidence type="ECO:0000313" key="1">
    <source>
        <dbReference type="EMBL" id="KAB2005156.1"/>
    </source>
</evidence>
<dbReference type="Proteomes" id="UP000327439">
    <property type="component" value="Chromosome D11"/>
</dbReference>
<dbReference type="EMBL" id="CM018225">
    <property type="protein sequence ID" value="KAB2005156.1"/>
    <property type="molecule type" value="Genomic_DNA"/>
</dbReference>
<sequence>MRKWGYFELCFEPRSKATFSGPMATRQGLSLHPFRADFDDGETSDDAAEGFRC</sequence>
<reference evidence="2" key="1">
    <citation type="journal article" date="2020" name="Nat. Genet.">
        <title>Genomic diversifications of five Gossypium allopolyploid species and their impact on cotton improvement.</title>
        <authorList>
            <person name="Chen Z.J."/>
            <person name="Sreedasyam A."/>
            <person name="Ando A."/>
            <person name="Song Q."/>
            <person name="De Santiago L.M."/>
            <person name="Hulse-Kemp A.M."/>
            <person name="Ding M."/>
            <person name="Ye W."/>
            <person name="Kirkbride R.C."/>
            <person name="Jenkins J."/>
            <person name="Plott C."/>
            <person name="Lovell J."/>
            <person name="Lin Y.M."/>
            <person name="Vaughn R."/>
            <person name="Liu B."/>
            <person name="Simpson S."/>
            <person name="Scheffler B.E."/>
            <person name="Wen L."/>
            <person name="Saski C.A."/>
            <person name="Grover C.E."/>
            <person name="Hu G."/>
            <person name="Conover J.L."/>
            <person name="Carlson J.W."/>
            <person name="Shu S."/>
            <person name="Boston L.B."/>
            <person name="Williams M."/>
            <person name="Peterson D.G."/>
            <person name="McGee K."/>
            <person name="Jones D.C."/>
            <person name="Wendel J.F."/>
            <person name="Stelly D.M."/>
            <person name="Grimwood J."/>
            <person name="Schmutz J."/>
        </authorList>
    </citation>
    <scope>NUCLEOTIDE SEQUENCE [LARGE SCALE GENOMIC DNA]</scope>
    <source>
        <strain evidence="2">cv. 3-79</strain>
    </source>
</reference>
<organism evidence="1 2">
    <name type="scientific">Gossypium barbadense</name>
    <name type="common">Sea Island cotton</name>
    <name type="synonym">Hibiscus barbadensis</name>
    <dbReference type="NCBI Taxonomy" id="3634"/>
    <lineage>
        <taxon>Eukaryota</taxon>
        <taxon>Viridiplantae</taxon>
        <taxon>Streptophyta</taxon>
        <taxon>Embryophyta</taxon>
        <taxon>Tracheophyta</taxon>
        <taxon>Spermatophyta</taxon>
        <taxon>Magnoliopsida</taxon>
        <taxon>eudicotyledons</taxon>
        <taxon>Gunneridae</taxon>
        <taxon>Pentapetalae</taxon>
        <taxon>rosids</taxon>
        <taxon>malvids</taxon>
        <taxon>Malvales</taxon>
        <taxon>Malvaceae</taxon>
        <taxon>Malvoideae</taxon>
        <taxon>Gossypium</taxon>
    </lineage>
</organism>
<gene>
    <name evidence="1" type="ORF">ES319_D11G249800v1</name>
</gene>
<keyword evidence="2" id="KW-1185">Reference proteome</keyword>
<evidence type="ECO:0000313" key="2">
    <source>
        <dbReference type="Proteomes" id="UP000327439"/>
    </source>
</evidence>
<name>A0A5J5PFI8_GOSBA</name>
<proteinExistence type="predicted"/>
<dbReference type="AlphaFoldDB" id="A0A5J5PFI8"/>